<dbReference type="AlphaFoldDB" id="A0A3G9JQT6"/>
<sequence length="352" mass="40574">MKRKFITDGIETIIMIVFITALVCLLCNAFFMTHEITGVSRVVNYAGIVRGSSQRAIKQELSQKKVDDQLTYLDGIIDALQHSSSRYKLIKLDSASFQSELMEQKREWQTLKKAIYTYRKTPTGKNEQLLLTLSNNYYEICDKTVSIAECYGEGIVTGLKKLEVAIGIVVGILILLSLERSRAIIVNYRNMLRLNRDAYDDPLTGVKNKRYFEEYFPVMSEGCNYSLVFIDIDNLKEVNDKQGHEAGDHYIIEVIEAIREQFRTTDVIFRMGGDEFVVFLKECRESIATRLLEQAREAVHDHTSGSFSYGIVYVHKEDSRSIREILKESDQRMYEYKKVHKKEGSHHNKKGT</sequence>
<gene>
    <name evidence="3" type="ORF">SG0102_22870</name>
</gene>
<keyword evidence="4" id="KW-1185">Reference proteome</keyword>
<dbReference type="NCBIfam" id="TIGR00254">
    <property type="entry name" value="GGDEF"/>
    <property type="match status" value="1"/>
</dbReference>
<dbReference type="InterPro" id="IPR029787">
    <property type="entry name" value="Nucleotide_cyclase"/>
</dbReference>
<dbReference type="PROSITE" id="PS50887">
    <property type="entry name" value="GGDEF"/>
    <property type="match status" value="1"/>
</dbReference>
<dbReference type="Proteomes" id="UP000268059">
    <property type="component" value="Chromosome"/>
</dbReference>
<evidence type="ECO:0000313" key="3">
    <source>
        <dbReference type="EMBL" id="BBH27353.1"/>
    </source>
</evidence>
<protein>
    <recommendedName>
        <fullName evidence="2">GGDEF domain-containing protein</fullName>
    </recommendedName>
</protein>
<evidence type="ECO:0000259" key="2">
    <source>
        <dbReference type="PROSITE" id="PS50887"/>
    </source>
</evidence>
<dbReference type="PANTHER" id="PTHR45138">
    <property type="entry name" value="REGULATORY COMPONENTS OF SENSORY TRANSDUCTION SYSTEM"/>
    <property type="match status" value="1"/>
</dbReference>
<accession>A0A3G9JQT6</accession>
<proteinExistence type="predicted"/>
<dbReference type="SMART" id="SM00267">
    <property type="entry name" value="GGDEF"/>
    <property type="match status" value="1"/>
</dbReference>
<dbReference type="PANTHER" id="PTHR45138:SF6">
    <property type="entry name" value="DIGUANYLATE CYCLASE DGCN"/>
    <property type="match status" value="1"/>
</dbReference>
<dbReference type="KEGG" id="ebm:SG0102_22870"/>
<dbReference type="GO" id="GO:0052621">
    <property type="term" value="F:diguanylate cyclase activity"/>
    <property type="evidence" value="ECO:0007669"/>
    <property type="project" value="TreeGrafter"/>
</dbReference>
<dbReference type="GO" id="GO:0043709">
    <property type="term" value="P:cell adhesion involved in single-species biofilm formation"/>
    <property type="evidence" value="ECO:0007669"/>
    <property type="project" value="TreeGrafter"/>
</dbReference>
<dbReference type="InterPro" id="IPR043128">
    <property type="entry name" value="Rev_trsase/Diguanyl_cyclase"/>
</dbReference>
<dbReference type="GO" id="GO:1902201">
    <property type="term" value="P:negative regulation of bacterial-type flagellum-dependent cell motility"/>
    <property type="evidence" value="ECO:0007669"/>
    <property type="project" value="TreeGrafter"/>
</dbReference>
<name>A0A3G9JQT6_9FIRM</name>
<dbReference type="InterPro" id="IPR000160">
    <property type="entry name" value="GGDEF_dom"/>
</dbReference>
<evidence type="ECO:0000313" key="4">
    <source>
        <dbReference type="Proteomes" id="UP000268059"/>
    </source>
</evidence>
<dbReference type="OrthoDB" id="9805474at2"/>
<dbReference type="GO" id="GO:0005886">
    <property type="term" value="C:plasma membrane"/>
    <property type="evidence" value="ECO:0007669"/>
    <property type="project" value="TreeGrafter"/>
</dbReference>
<feature type="domain" description="GGDEF" evidence="2">
    <location>
        <begin position="223"/>
        <end position="349"/>
    </location>
</feature>
<evidence type="ECO:0000256" key="1">
    <source>
        <dbReference type="SAM" id="Phobius"/>
    </source>
</evidence>
<dbReference type="SUPFAM" id="SSF55073">
    <property type="entry name" value="Nucleotide cyclase"/>
    <property type="match status" value="1"/>
</dbReference>
<dbReference type="EMBL" id="AP019309">
    <property type="protein sequence ID" value="BBH27353.1"/>
    <property type="molecule type" value="Genomic_DNA"/>
</dbReference>
<keyword evidence="1" id="KW-1133">Transmembrane helix</keyword>
<keyword evidence="1" id="KW-0472">Membrane</keyword>
<dbReference type="InParanoid" id="A0A3G9JQT6"/>
<keyword evidence="1" id="KW-0812">Transmembrane</keyword>
<dbReference type="Pfam" id="PF00990">
    <property type="entry name" value="GGDEF"/>
    <property type="match status" value="1"/>
</dbReference>
<dbReference type="CDD" id="cd01949">
    <property type="entry name" value="GGDEF"/>
    <property type="match status" value="1"/>
</dbReference>
<reference evidence="3 4" key="1">
    <citation type="submission" date="2018-11" db="EMBL/GenBank/DDBJ databases">
        <title>Novel Erysipelotrichaceae bacterium isolated from small intestine of a swine.</title>
        <authorList>
            <person name="Kim J.S."/>
            <person name="Choe H."/>
            <person name="Lee Y.R."/>
            <person name="Kim K.M."/>
            <person name="Park D.S."/>
        </authorList>
    </citation>
    <scope>NUCLEOTIDE SEQUENCE [LARGE SCALE GENOMIC DNA]</scope>
    <source>
        <strain evidence="3 4">SG0102</strain>
    </source>
</reference>
<dbReference type="InterPro" id="IPR050469">
    <property type="entry name" value="Diguanylate_Cyclase"/>
</dbReference>
<dbReference type="RefSeq" id="WP_125120090.1">
    <property type="nucleotide sequence ID" value="NZ_AP019309.1"/>
</dbReference>
<dbReference type="Gene3D" id="3.30.70.270">
    <property type="match status" value="1"/>
</dbReference>
<organism evidence="3 4">
    <name type="scientific">Intestinibaculum porci</name>
    <dbReference type="NCBI Taxonomy" id="2487118"/>
    <lineage>
        <taxon>Bacteria</taxon>
        <taxon>Bacillati</taxon>
        <taxon>Bacillota</taxon>
        <taxon>Erysipelotrichia</taxon>
        <taxon>Erysipelotrichales</taxon>
        <taxon>Erysipelotrichaceae</taxon>
        <taxon>Intestinibaculum</taxon>
    </lineage>
</organism>
<feature type="transmembrane region" description="Helical" evidence="1">
    <location>
        <begin position="12"/>
        <end position="31"/>
    </location>
</feature>